<protein>
    <submittedName>
        <fullName evidence="1">Uncharacterized protein</fullName>
    </submittedName>
</protein>
<dbReference type="Proteomes" id="UP000030764">
    <property type="component" value="Unassembled WGS sequence"/>
</dbReference>
<reference evidence="1 2" key="1">
    <citation type="journal article" date="2014" name="Nat. Genet.">
        <title>Genome and transcriptome of the porcine whipworm Trichuris suis.</title>
        <authorList>
            <person name="Jex A.R."/>
            <person name="Nejsum P."/>
            <person name="Schwarz E.M."/>
            <person name="Hu L."/>
            <person name="Young N.D."/>
            <person name="Hall R.S."/>
            <person name="Korhonen P.K."/>
            <person name="Liao S."/>
            <person name="Thamsborg S."/>
            <person name="Xia J."/>
            <person name="Xu P."/>
            <person name="Wang S."/>
            <person name="Scheerlinck J.P."/>
            <person name="Hofmann A."/>
            <person name="Sternberg P.W."/>
            <person name="Wang J."/>
            <person name="Gasser R.B."/>
        </authorList>
    </citation>
    <scope>NUCLEOTIDE SEQUENCE [LARGE SCALE GENOMIC DNA]</scope>
    <source>
        <strain evidence="1">DCEP-RM93M</strain>
    </source>
</reference>
<dbReference type="AlphaFoldDB" id="A0A085LLX2"/>
<accession>A0A085LLX2</accession>
<dbReference type="EMBL" id="KL363406">
    <property type="protein sequence ID" value="KFD45968.1"/>
    <property type="molecule type" value="Genomic_DNA"/>
</dbReference>
<name>A0A085LLX2_9BILA</name>
<evidence type="ECO:0000313" key="1">
    <source>
        <dbReference type="EMBL" id="KFD45968.1"/>
    </source>
</evidence>
<sequence>MELGRNEPARVVGSGKAREGLGLTRVCPRAEGGTPVVGSGKARERLGLTRVCPRAGVNTEVPKRACGRPTVPSVGLDESAVPYCRPSV</sequence>
<keyword evidence="2" id="KW-1185">Reference proteome</keyword>
<organism evidence="1 2">
    <name type="scientific">Trichuris suis</name>
    <name type="common">pig whipworm</name>
    <dbReference type="NCBI Taxonomy" id="68888"/>
    <lineage>
        <taxon>Eukaryota</taxon>
        <taxon>Metazoa</taxon>
        <taxon>Ecdysozoa</taxon>
        <taxon>Nematoda</taxon>
        <taxon>Enoplea</taxon>
        <taxon>Dorylaimia</taxon>
        <taxon>Trichinellida</taxon>
        <taxon>Trichuridae</taxon>
        <taxon>Trichuris</taxon>
    </lineage>
</organism>
<proteinExistence type="predicted"/>
<evidence type="ECO:0000313" key="2">
    <source>
        <dbReference type="Proteomes" id="UP000030764"/>
    </source>
</evidence>
<gene>
    <name evidence="1" type="ORF">M513_13150</name>
</gene>